<feature type="compositionally biased region" description="Acidic residues" evidence="1">
    <location>
        <begin position="522"/>
        <end position="532"/>
    </location>
</feature>
<organism evidence="2 3">
    <name type="scientific">Adiantum capillus-veneris</name>
    <name type="common">Maidenhair fern</name>
    <dbReference type="NCBI Taxonomy" id="13818"/>
    <lineage>
        <taxon>Eukaryota</taxon>
        <taxon>Viridiplantae</taxon>
        <taxon>Streptophyta</taxon>
        <taxon>Embryophyta</taxon>
        <taxon>Tracheophyta</taxon>
        <taxon>Polypodiopsida</taxon>
        <taxon>Polypodiidae</taxon>
        <taxon>Polypodiales</taxon>
        <taxon>Pteridineae</taxon>
        <taxon>Pteridaceae</taxon>
        <taxon>Vittarioideae</taxon>
        <taxon>Adiantum</taxon>
    </lineage>
</organism>
<dbReference type="EMBL" id="JABFUD020000003">
    <property type="protein sequence ID" value="KAI5082621.1"/>
    <property type="molecule type" value="Genomic_DNA"/>
</dbReference>
<accession>A0A9D4V9Z6</accession>
<proteinExistence type="predicted"/>
<evidence type="ECO:0000313" key="2">
    <source>
        <dbReference type="EMBL" id="KAI5082621.1"/>
    </source>
</evidence>
<dbReference type="OrthoDB" id="1993266at2759"/>
<dbReference type="Proteomes" id="UP000886520">
    <property type="component" value="Chromosome 2"/>
</dbReference>
<feature type="region of interest" description="Disordered" evidence="1">
    <location>
        <begin position="491"/>
        <end position="534"/>
    </location>
</feature>
<evidence type="ECO:0000313" key="3">
    <source>
        <dbReference type="Proteomes" id="UP000886520"/>
    </source>
</evidence>
<keyword evidence="3" id="KW-1185">Reference proteome</keyword>
<reference evidence="2" key="1">
    <citation type="submission" date="2021-01" db="EMBL/GenBank/DDBJ databases">
        <title>Adiantum capillus-veneris genome.</title>
        <authorList>
            <person name="Fang Y."/>
            <person name="Liao Q."/>
        </authorList>
    </citation>
    <scope>NUCLEOTIDE SEQUENCE</scope>
    <source>
        <strain evidence="2">H3</strain>
        <tissue evidence="2">Leaf</tissue>
    </source>
</reference>
<name>A0A9D4V9Z6_ADICA</name>
<sequence>MGDYYDYVSEAKLGYRDASNHNALESEAFQINSASYGHGISAGDTASEFNPRDAPPPALMRGLRGHCRPLPPSAPANLVDPSSTADWWAASPAPAPAAPTSPTPLSYIGGSYPPRLPLIKDLPAPALLHVSSANVDMHGGAVADPVLGLQAGAAPPADRFRAGNPHADILNICNNPYLRPTDAVPSTWQMQDWISEQAAGSYHVPSVRPRPASGAAPNHAAAAGERGAFHPVFSNHEHLNTPAPGAYPALHDLPQVAVLNRLRESPLHSSPSPLHVVSDSHGPFKSENDLHYWGGLNQGRLSVGKCQSMRALYEENAALRRALHSIRTGSANMILDSSLSTLQSEQGLIGELDRCIASDSAEGRALSMRERGRWAMHAPGDGSYPMWVGTPRRQWAAAPPLTHSMQAGVAVAAAAHPRRSRYHCQSQWCDRDITADQLPLMYSYSGGRSFGGWPEKEPTCWDDVQNDCAAGGAAHDHGSGMRQGTSLKQLLGGGAEKWRREGKKKGDVRRRDVEVKRKGEEAQDDDEEDGAEAEGQCAMCGGRVQGRRLSQDREGAATCKWRAAGGGGGLPLRLCQACHPRAAASLPHSTTKSPPPSTHIGHRHHVATALLMACRPTTTTTGHADCEAACTRSAASSSKKQVKGRSGRNILDLCRHFVGLSTSKGQQQPPLNQAPSPK</sequence>
<evidence type="ECO:0000256" key="1">
    <source>
        <dbReference type="SAM" id="MobiDB-lite"/>
    </source>
</evidence>
<dbReference type="AlphaFoldDB" id="A0A9D4V9Z6"/>
<feature type="compositionally biased region" description="Basic and acidic residues" evidence="1">
    <location>
        <begin position="509"/>
        <end position="521"/>
    </location>
</feature>
<protein>
    <submittedName>
        <fullName evidence="2">Uncharacterized protein</fullName>
    </submittedName>
</protein>
<comment type="caution">
    <text evidence="2">The sequence shown here is derived from an EMBL/GenBank/DDBJ whole genome shotgun (WGS) entry which is preliminary data.</text>
</comment>
<gene>
    <name evidence="2" type="ORF">GOP47_0002364</name>
</gene>